<reference evidence="1" key="1">
    <citation type="journal article" date="2023" name="bioRxiv">
        <title>Scaffold-level genome assemblies of two parasitoid biocontrol wasps reveal the parthenogenesis mechanism and an associated novel virus.</title>
        <authorList>
            <person name="Inwood S."/>
            <person name="Skelly J."/>
            <person name="Guhlin J."/>
            <person name="Harrop T."/>
            <person name="Goldson S."/>
            <person name="Dearden P."/>
        </authorList>
    </citation>
    <scope>NUCLEOTIDE SEQUENCE</scope>
    <source>
        <strain evidence="1">Lincoln</strain>
        <tissue evidence="1">Whole body</tissue>
    </source>
</reference>
<feature type="non-terminal residue" evidence="1">
    <location>
        <position position="1"/>
    </location>
</feature>
<keyword evidence="2" id="KW-1185">Reference proteome</keyword>
<proteinExistence type="predicted"/>
<dbReference type="AlphaFoldDB" id="A0AA39FGY1"/>
<dbReference type="EMBL" id="JAQQBR010001367">
    <property type="protein sequence ID" value="KAK0169338.1"/>
    <property type="molecule type" value="Genomic_DNA"/>
</dbReference>
<protein>
    <submittedName>
        <fullName evidence="1">Uncharacterized protein</fullName>
    </submittedName>
</protein>
<accession>A0AA39FGY1</accession>
<name>A0AA39FGY1_MICHY</name>
<organism evidence="1 2">
    <name type="scientific">Microctonus hyperodae</name>
    <name type="common">Parasitoid wasp</name>
    <dbReference type="NCBI Taxonomy" id="165561"/>
    <lineage>
        <taxon>Eukaryota</taxon>
        <taxon>Metazoa</taxon>
        <taxon>Ecdysozoa</taxon>
        <taxon>Arthropoda</taxon>
        <taxon>Hexapoda</taxon>
        <taxon>Insecta</taxon>
        <taxon>Pterygota</taxon>
        <taxon>Neoptera</taxon>
        <taxon>Endopterygota</taxon>
        <taxon>Hymenoptera</taxon>
        <taxon>Apocrita</taxon>
        <taxon>Ichneumonoidea</taxon>
        <taxon>Braconidae</taxon>
        <taxon>Euphorinae</taxon>
        <taxon>Microctonus</taxon>
    </lineage>
</organism>
<gene>
    <name evidence="1" type="ORF">PV327_011640</name>
</gene>
<evidence type="ECO:0000313" key="1">
    <source>
        <dbReference type="EMBL" id="KAK0169338.1"/>
    </source>
</evidence>
<reference evidence="1" key="2">
    <citation type="submission" date="2023-03" db="EMBL/GenBank/DDBJ databases">
        <authorList>
            <person name="Inwood S.N."/>
            <person name="Skelly J.G."/>
            <person name="Guhlin J."/>
            <person name="Harrop T.W.R."/>
            <person name="Goldson S.G."/>
            <person name="Dearden P.K."/>
        </authorList>
    </citation>
    <scope>NUCLEOTIDE SEQUENCE</scope>
    <source>
        <strain evidence="1">Lincoln</strain>
        <tissue evidence="1">Whole body</tissue>
    </source>
</reference>
<dbReference type="Proteomes" id="UP001168972">
    <property type="component" value="Unassembled WGS sequence"/>
</dbReference>
<evidence type="ECO:0000313" key="2">
    <source>
        <dbReference type="Proteomes" id="UP001168972"/>
    </source>
</evidence>
<feature type="non-terminal residue" evidence="1">
    <location>
        <position position="258"/>
    </location>
</feature>
<sequence length="258" mass="29909">TIHDLNYCYGKFMTVLLTQSSKEANRNIFDMNKFNPSKYEFENITENENSNLECETNFMDDDNKLEGRIFMDSPFFKRYVSQMCDVHKSVVNSGTNDNRYYAPDIADYITNHYMPFAPMWSALLLKVVAPTVNRLNNANIEGYFNIMKKYVLNNEGNLEVGRFITKMKNYTSQLCSEIKLHIPMKRNKRDITQCNGQRRISKKYKFQTSTPISHEKSNANNISKLNLSESSTHANALNNGLLLDVEYCMNSPDPMFTI</sequence>
<comment type="caution">
    <text evidence="1">The sequence shown here is derived from an EMBL/GenBank/DDBJ whole genome shotgun (WGS) entry which is preliminary data.</text>
</comment>